<dbReference type="SMR" id="A0A098BM49"/>
<dbReference type="EMBL" id="CCSD01000058">
    <property type="protein sequence ID" value="CDZ89302.1"/>
    <property type="molecule type" value="Genomic_DNA"/>
</dbReference>
<protein>
    <submittedName>
        <fullName evidence="1">Uncharacterized protein</fullName>
    </submittedName>
</protein>
<dbReference type="SUPFAM" id="SSF51905">
    <property type="entry name" value="FAD/NAD(P)-binding domain"/>
    <property type="match status" value="1"/>
</dbReference>
<sequence>MTEHNPAACFSHSNEEVPEMVTRIGDRAVVLGAGTAGLLAARVLSDAYSDVVVIDHDRLPDGAAARRCVPQGRHIHVLVAGGMRAIENLLPGLTAELVADGAPLVDQCGDVRWYLGGHRLRQTESGLTAVSASRPNLEHRIRSRVAALPGVRIVDRCDALGAMVSGDGRRVTGVRVLRRADGSVEEVLDADLVVDATGRGSRTPAWLEQLGYPPPEREEVRVDLTYVTRTYPADPARMGGDLGILLAPSPPDPRGAALQTIENGRCLVTAVGMLGHRPPASPEGWVDFVRSLPWPDVYDAIRDAEPLDAPRSYHFPASRRLRYERCRRLPQGLLVIGDAVCSFDPIYAQGMSVAAFEAVLLAEHLARGREPDPHRWFRDVAKVVAVPWDMATGGDLAWPEVQGRRGAKVRVANRYLPLVHAAAVQDAEVVRAFFRVAAMVDPPGRLVAPPILRRVLRRSISACAAGPRTPAREPATPLPPR</sequence>
<dbReference type="KEGG" id="rrz:CS378_07160"/>
<name>A0A098BM49_9NOCA</name>
<dbReference type="AlphaFoldDB" id="A0A098BM49"/>
<dbReference type="PANTHER" id="PTHR43422">
    <property type="entry name" value="THIAMINE THIAZOLE SYNTHASE"/>
    <property type="match status" value="1"/>
</dbReference>
<evidence type="ECO:0000313" key="1">
    <source>
        <dbReference type="EMBL" id="CDZ89302.1"/>
    </source>
</evidence>
<dbReference type="PANTHER" id="PTHR43422:SF3">
    <property type="entry name" value="THIAMINE THIAZOLE SYNTHASE"/>
    <property type="match status" value="1"/>
</dbReference>
<proteinExistence type="predicted"/>
<reference evidence="1 2" key="1">
    <citation type="journal article" date="2014" name="Genome Announc.">
        <title>Draft Genome Sequence of Propane- and Butane-Oxidizing Actinobacterium Rhodococcus ruber IEGM 231.</title>
        <authorList>
            <person name="Ivshina I.B."/>
            <person name="Kuyukina M.S."/>
            <person name="Krivoruchko A.V."/>
            <person name="Barbe V."/>
            <person name="Fischer C."/>
        </authorList>
    </citation>
    <scope>NUCLEOTIDE SEQUENCE [LARGE SCALE GENOMIC DNA]</scope>
</reference>
<evidence type="ECO:0000313" key="2">
    <source>
        <dbReference type="Proteomes" id="UP000042997"/>
    </source>
</evidence>
<organism evidence="1 2">
    <name type="scientific">Rhodococcus ruber</name>
    <dbReference type="NCBI Taxonomy" id="1830"/>
    <lineage>
        <taxon>Bacteria</taxon>
        <taxon>Bacillati</taxon>
        <taxon>Actinomycetota</taxon>
        <taxon>Actinomycetes</taxon>
        <taxon>Mycobacteriales</taxon>
        <taxon>Nocardiaceae</taxon>
        <taxon>Rhodococcus</taxon>
    </lineage>
</organism>
<dbReference type="Proteomes" id="UP000042997">
    <property type="component" value="Unassembled WGS sequence"/>
</dbReference>
<dbReference type="OrthoDB" id="9790035at2"/>
<dbReference type="InterPro" id="IPR036188">
    <property type="entry name" value="FAD/NAD-bd_sf"/>
</dbReference>
<accession>A0A098BM49</accession>
<dbReference type="Gene3D" id="3.50.50.60">
    <property type="entry name" value="FAD/NAD(P)-binding domain"/>
    <property type="match status" value="1"/>
</dbReference>
<gene>
    <name evidence="1" type="ORF">RHRU231_470150</name>
</gene>
<dbReference type="eggNOG" id="COG0654">
    <property type="taxonomic scope" value="Bacteria"/>
</dbReference>